<dbReference type="PROSITE" id="PS51471">
    <property type="entry name" value="FE2OG_OXY"/>
    <property type="match status" value="1"/>
</dbReference>
<evidence type="ECO:0000256" key="5">
    <source>
        <dbReference type="ARBA" id="ARBA00023002"/>
    </source>
</evidence>
<keyword evidence="3 7" id="KW-0847">Vitamin C</keyword>
<dbReference type="InterPro" id="IPR023550">
    <property type="entry name" value="PKHD_hydroxylase"/>
</dbReference>
<dbReference type="GO" id="GO:0006879">
    <property type="term" value="P:intracellular iron ion homeostasis"/>
    <property type="evidence" value="ECO:0007669"/>
    <property type="project" value="TreeGrafter"/>
</dbReference>
<dbReference type="Pfam" id="PF13640">
    <property type="entry name" value="2OG-FeII_Oxy_3"/>
    <property type="match status" value="1"/>
</dbReference>
<keyword evidence="6 7" id="KW-0408">Iron</keyword>
<evidence type="ECO:0000259" key="8">
    <source>
        <dbReference type="PROSITE" id="PS51471"/>
    </source>
</evidence>
<dbReference type="Pfam" id="PF18331">
    <property type="entry name" value="PKHD_C"/>
    <property type="match status" value="1"/>
</dbReference>
<feature type="binding site" evidence="7">
    <location>
        <position position="96"/>
    </location>
    <ligand>
        <name>Fe cation</name>
        <dbReference type="ChEBI" id="CHEBI:24875"/>
    </ligand>
</feature>
<dbReference type="OrthoDB" id="9812472at2"/>
<evidence type="ECO:0000256" key="1">
    <source>
        <dbReference type="ARBA" id="ARBA00001961"/>
    </source>
</evidence>
<keyword evidence="5 7" id="KW-0560">Oxidoreductase</keyword>
<dbReference type="KEGG" id="pacr:FXN63_21855"/>
<dbReference type="GO" id="GO:0006974">
    <property type="term" value="P:DNA damage response"/>
    <property type="evidence" value="ECO:0007669"/>
    <property type="project" value="TreeGrafter"/>
</dbReference>
<organism evidence="9 10">
    <name type="scientific">Pigmentiphaga aceris</name>
    <dbReference type="NCBI Taxonomy" id="1940612"/>
    <lineage>
        <taxon>Bacteria</taxon>
        <taxon>Pseudomonadati</taxon>
        <taxon>Pseudomonadota</taxon>
        <taxon>Betaproteobacteria</taxon>
        <taxon>Burkholderiales</taxon>
        <taxon>Alcaligenaceae</taxon>
        <taxon>Pigmentiphaga</taxon>
    </lineage>
</organism>
<evidence type="ECO:0000256" key="2">
    <source>
        <dbReference type="ARBA" id="ARBA00022723"/>
    </source>
</evidence>
<sequence length="226" mass="24942">MLLKIPGLLTNEQVHRCREALARASWVDGRTTAGHGAASVKQNLQLALSDPIGIEVGNLILDVLGRSPLFMSAALPLKVMPPMFNRYEGGGTYGNHVDNAIRMLRGTDHRVRTDISTTVFLTDPADYDGGELVIEDTYGSQTIKLAAGDMVMYPGTSVHRVTPVTRGSRISAFFWTQSLIREDAQRALLYELDNSIQQLAVDVPGHLEITRLTGVYHNLVRRWSIT</sequence>
<feature type="binding site" evidence="7">
    <location>
        <position position="98"/>
    </location>
    <ligand>
        <name>Fe cation</name>
        <dbReference type="ChEBI" id="CHEBI:24875"/>
    </ligand>
</feature>
<dbReference type="GO" id="GO:0005506">
    <property type="term" value="F:iron ion binding"/>
    <property type="evidence" value="ECO:0007669"/>
    <property type="project" value="UniProtKB-UniRule"/>
</dbReference>
<reference evidence="9 10" key="1">
    <citation type="submission" date="2019-08" db="EMBL/GenBank/DDBJ databases">
        <title>Amphibian skin-associated Pigmentiphaga: genome sequence and occurrence across geography and hosts.</title>
        <authorList>
            <person name="Bletz M.C."/>
            <person name="Bunk B."/>
            <person name="Sproeer C."/>
            <person name="Biwer P."/>
            <person name="Reiter S."/>
            <person name="Rabemananjara F.C.E."/>
            <person name="Schulz S."/>
            <person name="Overmann J."/>
            <person name="Vences M."/>
        </authorList>
    </citation>
    <scope>NUCLEOTIDE SEQUENCE [LARGE SCALE GENOMIC DNA]</scope>
    <source>
        <strain evidence="9 10">Mada1488</strain>
    </source>
</reference>
<comment type="cofactor">
    <cofactor evidence="1 7">
        <name>L-ascorbate</name>
        <dbReference type="ChEBI" id="CHEBI:38290"/>
    </cofactor>
</comment>
<accession>A0A5C0B4L2</accession>
<keyword evidence="2 7" id="KW-0479">Metal-binding</keyword>
<dbReference type="InterPro" id="IPR041097">
    <property type="entry name" value="PKHD_C"/>
</dbReference>
<proteinExistence type="inferred from homology"/>
<evidence type="ECO:0000313" key="9">
    <source>
        <dbReference type="EMBL" id="QEI08190.1"/>
    </source>
</evidence>
<evidence type="ECO:0000256" key="6">
    <source>
        <dbReference type="ARBA" id="ARBA00023004"/>
    </source>
</evidence>
<dbReference type="SMART" id="SM00702">
    <property type="entry name" value="P4Hc"/>
    <property type="match status" value="1"/>
</dbReference>
<evidence type="ECO:0000256" key="4">
    <source>
        <dbReference type="ARBA" id="ARBA00022964"/>
    </source>
</evidence>
<dbReference type="InterPro" id="IPR005123">
    <property type="entry name" value="Oxoglu/Fe-dep_dioxygenase_dom"/>
</dbReference>
<dbReference type="GO" id="GO:0031418">
    <property type="term" value="F:L-ascorbic acid binding"/>
    <property type="evidence" value="ECO:0007669"/>
    <property type="project" value="UniProtKB-KW"/>
</dbReference>
<dbReference type="Gene3D" id="4.10.860.20">
    <property type="entry name" value="Rabenosyn, Rab binding domain"/>
    <property type="match status" value="1"/>
</dbReference>
<dbReference type="GO" id="GO:0016706">
    <property type="term" value="F:2-oxoglutarate-dependent dioxygenase activity"/>
    <property type="evidence" value="ECO:0007669"/>
    <property type="project" value="UniProtKB-UniRule"/>
</dbReference>
<feature type="domain" description="Fe2OG dioxygenase" evidence="8">
    <location>
        <begin position="78"/>
        <end position="178"/>
    </location>
</feature>
<dbReference type="NCBIfam" id="NF003974">
    <property type="entry name" value="PRK05467.1-3"/>
    <property type="match status" value="1"/>
</dbReference>
<dbReference type="SUPFAM" id="SSF51197">
    <property type="entry name" value="Clavaminate synthase-like"/>
    <property type="match status" value="1"/>
</dbReference>
<keyword evidence="10" id="KW-1185">Reference proteome</keyword>
<dbReference type="InterPro" id="IPR006620">
    <property type="entry name" value="Pro_4_hyd_alph"/>
</dbReference>
<keyword evidence="4 7" id="KW-0223">Dioxygenase</keyword>
<dbReference type="AlphaFoldDB" id="A0A5C0B4L2"/>
<comment type="cofactor">
    <cofactor evidence="7">
        <name>Fe(2+)</name>
        <dbReference type="ChEBI" id="CHEBI:29033"/>
    </cofactor>
    <text evidence="7">Binds 1 Fe(2+) ion per subunit.</text>
</comment>
<dbReference type="PANTHER" id="PTHR41536:SF1">
    <property type="entry name" value="PKHD-TYPE HYDROXYLASE YBIX"/>
    <property type="match status" value="1"/>
</dbReference>
<dbReference type="PANTHER" id="PTHR41536">
    <property type="entry name" value="PKHD-TYPE HYDROXYLASE YBIX"/>
    <property type="match status" value="1"/>
</dbReference>
<protein>
    <submittedName>
        <fullName evidence="9">Fe2+-dependent dioxygenase</fullName>
    </submittedName>
</protein>
<feature type="binding site" evidence="7">
    <location>
        <position position="169"/>
    </location>
    <ligand>
        <name>2-oxoglutarate</name>
        <dbReference type="ChEBI" id="CHEBI:16810"/>
    </ligand>
</feature>
<dbReference type="EMBL" id="CP043046">
    <property type="protein sequence ID" value="QEI08190.1"/>
    <property type="molecule type" value="Genomic_DNA"/>
</dbReference>
<name>A0A5C0B4L2_9BURK</name>
<dbReference type="RefSeq" id="WP_148817523.1">
    <property type="nucleotide sequence ID" value="NZ_CP043046.1"/>
</dbReference>
<evidence type="ECO:0000256" key="7">
    <source>
        <dbReference type="HAMAP-Rule" id="MF_00657"/>
    </source>
</evidence>
<dbReference type="Gene3D" id="2.60.120.620">
    <property type="entry name" value="q2cbj1_9rhob like domain"/>
    <property type="match status" value="1"/>
</dbReference>
<feature type="binding site" evidence="7">
    <location>
        <position position="159"/>
    </location>
    <ligand>
        <name>Fe cation</name>
        <dbReference type="ChEBI" id="CHEBI:24875"/>
    </ligand>
</feature>
<evidence type="ECO:0000313" key="10">
    <source>
        <dbReference type="Proteomes" id="UP000325161"/>
    </source>
</evidence>
<dbReference type="HAMAP" id="MF_00657">
    <property type="entry name" value="Hydroxyl_YbiX"/>
    <property type="match status" value="1"/>
</dbReference>
<dbReference type="InterPro" id="IPR044862">
    <property type="entry name" value="Pro_4_hyd_alph_FE2OG_OXY"/>
</dbReference>
<evidence type="ECO:0000256" key="3">
    <source>
        <dbReference type="ARBA" id="ARBA00022896"/>
    </source>
</evidence>
<dbReference type="NCBIfam" id="NF003975">
    <property type="entry name" value="PRK05467.1-4"/>
    <property type="match status" value="1"/>
</dbReference>
<dbReference type="Proteomes" id="UP000325161">
    <property type="component" value="Chromosome"/>
</dbReference>
<gene>
    <name evidence="9" type="ORF">FXN63_21855</name>
</gene>